<dbReference type="Pfam" id="PF12833">
    <property type="entry name" value="HTH_18"/>
    <property type="match status" value="1"/>
</dbReference>
<evidence type="ECO:0000256" key="2">
    <source>
        <dbReference type="ARBA" id="ARBA00023125"/>
    </source>
</evidence>
<protein>
    <submittedName>
        <fullName evidence="5">AraC family transcriptional regulator</fullName>
    </submittedName>
</protein>
<dbReference type="InterPro" id="IPR020449">
    <property type="entry name" value="Tscrpt_reg_AraC-type_HTH"/>
</dbReference>
<dbReference type="PRINTS" id="PR00032">
    <property type="entry name" value="HTHARAC"/>
</dbReference>
<dbReference type="PROSITE" id="PS01124">
    <property type="entry name" value="HTH_ARAC_FAMILY_2"/>
    <property type="match status" value="1"/>
</dbReference>
<dbReference type="InterPro" id="IPR014710">
    <property type="entry name" value="RmlC-like_jellyroll"/>
</dbReference>
<dbReference type="EMBL" id="CP091430">
    <property type="protein sequence ID" value="UVI28426.1"/>
    <property type="molecule type" value="Genomic_DNA"/>
</dbReference>
<dbReference type="SMART" id="SM00342">
    <property type="entry name" value="HTH_ARAC"/>
    <property type="match status" value="1"/>
</dbReference>
<keyword evidence="3" id="KW-0804">Transcription</keyword>
<gene>
    <name evidence="5" type="ORF">L1F29_23645</name>
</gene>
<evidence type="ECO:0000256" key="1">
    <source>
        <dbReference type="ARBA" id="ARBA00023015"/>
    </source>
</evidence>
<keyword evidence="1" id="KW-0805">Transcription regulation</keyword>
<accession>A0ABY5S3D9</accession>
<dbReference type="SUPFAM" id="SSF51215">
    <property type="entry name" value="Regulatory protein AraC"/>
    <property type="match status" value="1"/>
</dbReference>
<dbReference type="Proteomes" id="UP001057877">
    <property type="component" value="Chromosome"/>
</dbReference>
<feature type="domain" description="HTH araC/xylS-type" evidence="4">
    <location>
        <begin position="191"/>
        <end position="289"/>
    </location>
</feature>
<reference evidence="5" key="1">
    <citation type="submission" date="2022-01" db="EMBL/GenBank/DDBJ databases">
        <title>Paenibacillus spongiae sp. nov., isolated from marine sponge.</title>
        <authorList>
            <person name="Li Z."/>
            <person name="Zhang M."/>
        </authorList>
    </citation>
    <scope>NUCLEOTIDE SEQUENCE</scope>
    <source>
        <strain evidence="5">PHS-Z3</strain>
    </source>
</reference>
<keyword evidence="2" id="KW-0238">DNA-binding</keyword>
<evidence type="ECO:0000256" key="3">
    <source>
        <dbReference type="ARBA" id="ARBA00023163"/>
    </source>
</evidence>
<name>A0ABY5S3D9_9BACL</name>
<dbReference type="CDD" id="cd02208">
    <property type="entry name" value="cupin_RmlC-like"/>
    <property type="match status" value="1"/>
</dbReference>
<organism evidence="5 6">
    <name type="scientific">Paenibacillus spongiae</name>
    <dbReference type="NCBI Taxonomy" id="2909671"/>
    <lineage>
        <taxon>Bacteria</taxon>
        <taxon>Bacillati</taxon>
        <taxon>Bacillota</taxon>
        <taxon>Bacilli</taxon>
        <taxon>Bacillales</taxon>
        <taxon>Paenibacillaceae</taxon>
        <taxon>Paenibacillus</taxon>
    </lineage>
</organism>
<keyword evidence="6" id="KW-1185">Reference proteome</keyword>
<dbReference type="PANTHER" id="PTHR43280">
    <property type="entry name" value="ARAC-FAMILY TRANSCRIPTIONAL REGULATOR"/>
    <property type="match status" value="1"/>
</dbReference>
<dbReference type="InterPro" id="IPR037923">
    <property type="entry name" value="HTH-like"/>
</dbReference>
<dbReference type="SUPFAM" id="SSF46689">
    <property type="entry name" value="Homeodomain-like"/>
    <property type="match status" value="2"/>
</dbReference>
<dbReference type="PANTHER" id="PTHR43280:SF27">
    <property type="entry name" value="TRANSCRIPTIONAL REGULATOR MTLR"/>
    <property type="match status" value="1"/>
</dbReference>
<dbReference type="RefSeq" id="WP_258384514.1">
    <property type="nucleotide sequence ID" value="NZ_CP091430.1"/>
</dbReference>
<evidence type="ECO:0000313" key="6">
    <source>
        <dbReference type="Proteomes" id="UP001057877"/>
    </source>
</evidence>
<dbReference type="Gene3D" id="2.60.120.10">
    <property type="entry name" value="Jelly Rolls"/>
    <property type="match status" value="1"/>
</dbReference>
<dbReference type="InterPro" id="IPR018060">
    <property type="entry name" value="HTH_AraC"/>
</dbReference>
<dbReference type="InterPro" id="IPR009057">
    <property type="entry name" value="Homeodomain-like_sf"/>
</dbReference>
<dbReference type="InterPro" id="IPR018062">
    <property type="entry name" value="HTH_AraC-typ_CS"/>
</dbReference>
<dbReference type="Gene3D" id="1.10.10.60">
    <property type="entry name" value="Homeodomain-like"/>
    <property type="match status" value="2"/>
</dbReference>
<dbReference type="PROSITE" id="PS00041">
    <property type="entry name" value="HTH_ARAC_FAMILY_1"/>
    <property type="match status" value="1"/>
</dbReference>
<evidence type="ECO:0000259" key="4">
    <source>
        <dbReference type="PROSITE" id="PS01124"/>
    </source>
</evidence>
<proteinExistence type="predicted"/>
<evidence type="ECO:0000313" key="5">
    <source>
        <dbReference type="EMBL" id="UVI28426.1"/>
    </source>
</evidence>
<sequence length="296" mass="34746">MNIYEEPIHYQNPLLHIKVWEFTSKAAPSAKPPADWAWHYHKEVEFLFIKSGIHGMHTLNRSYVLNPGDVMVIGASQPHWGNKLSEDDLVYIVLHVDLQPYFDPPMLMYYPHFSEVKSPLEALNDLFRENDAMREEVAGFIVRVHEEIMGRKKGYEIAASIYIRHILLSMLRGDKKEILQANDPESAIILRPIMEYVERHLHERIPLEEVSRQAKMSYFYFSKFFKKTTGLTFTEYINRKRIFRAEQLLLTTDLTITDIAESVGIENMAHFYELFKRYTGCTPKQFLLKMLADGER</sequence>